<gene>
    <name evidence="1" type="ORF">D0Z08_19480</name>
</gene>
<dbReference type="RefSeq" id="WP_118926926.1">
    <property type="nucleotide sequence ID" value="NZ_QXGH01000024.1"/>
</dbReference>
<dbReference type="Proteomes" id="UP000283644">
    <property type="component" value="Unassembled WGS sequence"/>
</dbReference>
<reference evidence="1 2" key="1">
    <citation type="submission" date="2018-09" db="EMBL/GenBank/DDBJ databases">
        <title>Genome sequencing of Nocardioides immobilis CCTCC AB 2017083 for comparison to Nocardioides silvaticus.</title>
        <authorList>
            <person name="Li C."/>
            <person name="Wang G."/>
        </authorList>
    </citation>
    <scope>NUCLEOTIDE SEQUENCE [LARGE SCALE GENOMIC DNA]</scope>
    <source>
        <strain evidence="1 2">CCTCC AB 2017083</strain>
    </source>
</reference>
<proteinExistence type="predicted"/>
<evidence type="ECO:0000313" key="1">
    <source>
        <dbReference type="EMBL" id="RHW25411.1"/>
    </source>
</evidence>
<comment type="caution">
    <text evidence="1">The sequence shown here is derived from an EMBL/GenBank/DDBJ whole genome shotgun (WGS) entry which is preliminary data.</text>
</comment>
<name>A0A417XYG8_9ACTN</name>
<evidence type="ECO:0000313" key="2">
    <source>
        <dbReference type="Proteomes" id="UP000283644"/>
    </source>
</evidence>
<accession>A0A417XYG8</accession>
<dbReference type="OrthoDB" id="4775509at2"/>
<protein>
    <submittedName>
        <fullName evidence="1">Uncharacterized protein</fullName>
    </submittedName>
</protein>
<dbReference type="EMBL" id="QXGH01000024">
    <property type="protein sequence ID" value="RHW25411.1"/>
    <property type="molecule type" value="Genomic_DNA"/>
</dbReference>
<sequence>MDTDARIRMCGPDAGPAPRRGALVVEVPCGDLSGALTENAHPVTIRPDWTVDIGHELEVERVAAALGAAPSCLHLITDVVPLLRAFVQLERRRALPVLRRRTATNQWSLADCSCAPDELGHTAPHLHDDVAAAVEHSRDPHHLATTWACDERLLRPLLAAAVTAYGGHSRAPRGAADGVLLEDDGAQILWDTGLHPGWAVAAHRHFKLPSRSVPAAFFTGVAFLRPPDAYVNAMVAASGDPDVWAWAVWSLRAEDYRTTSARADLLRAGVPVTALRTALDIGYTTDEMRALSLHSDRSLRASVDAFAAWARIGCRPGVEDLAWGVGRVLADDRLVPDLAALDSLLGSLPAGCTPSRTSAGLVLAVAADVGVARDLLIRGIRTPTDAFDQLEDHRLKLRARCVADPHTPW</sequence>
<dbReference type="AlphaFoldDB" id="A0A417XYG8"/>
<keyword evidence="2" id="KW-1185">Reference proteome</keyword>
<organism evidence="1 2">
    <name type="scientific">Nocardioides immobilis</name>
    <dbReference type="NCBI Taxonomy" id="2049295"/>
    <lineage>
        <taxon>Bacteria</taxon>
        <taxon>Bacillati</taxon>
        <taxon>Actinomycetota</taxon>
        <taxon>Actinomycetes</taxon>
        <taxon>Propionibacteriales</taxon>
        <taxon>Nocardioidaceae</taxon>
        <taxon>Nocardioides</taxon>
    </lineage>
</organism>